<gene>
    <name evidence="2" type="ORF">DL764_009089</name>
</gene>
<dbReference type="Pfam" id="PF00583">
    <property type="entry name" value="Acetyltransf_1"/>
    <property type="match status" value="1"/>
</dbReference>
<dbReference type="InterPro" id="IPR052523">
    <property type="entry name" value="Trichothecene_AcTrans"/>
</dbReference>
<feature type="domain" description="N-acetyltransferase" evidence="1">
    <location>
        <begin position="1"/>
        <end position="126"/>
    </location>
</feature>
<organism evidence="2 3">
    <name type="scientific">Monosporascus ibericus</name>
    <dbReference type="NCBI Taxonomy" id="155417"/>
    <lineage>
        <taxon>Eukaryota</taxon>
        <taxon>Fungi</taxon>
        <taxon>Dikarya</taxon>
        <taxon>Ascomycota</taxon>
        <taxon>Pezizomycotina</taxon>
        <taxon>Sordariomycetes</taxon>
        <taxon>Xylariomycetidae</taxon>
        <taxon>Xylariales</taxon>
        <taxon>Xylariales incertae sedis</taxon>
        <taxon>Monosporascus</taxon>
    </lineage>
</organism>
<dbReference type="Gene3D" id="3.40.630.30">
    <property type="match status" value="1"/>
</dbReference>
<accession>A0A4V1X929</accession>
<name>A0A4V1X929_9PEZI</name>
<dbReference type="Proteomes" id="UP000293360">
    <property type="component" value="Unassembled WGS sequence"/>
</dbReference>
<dbReference type="PANTHER" id="PTHR42791">
    <property type="entry name" value="GNAT FAMILY ACETYLTRANSFERASE"/>
    <property type="match status" value="1"/>
</dbReference>
<evidence type="ECO:0000313" key="2">
    <source>
        <dbReference type="EMBL" id="RYO85933.1"/>
    </source>
</evidence>
<dbReference type="InterPro" id="IPR000182">
    <property type="entry name" value="GNAT_dom"/>
</dbReference>
<dbReference type="InterPro" id="IPR016181">
    <property type="entry name" value="Acyl_CoA_acyltransferase"/>
</dbReference>
<protein>
    <recommendedName>
        <fullName evidence="1">N-acetyltransferase domain-containing protein</fullName>
    </recommendedName>
</protein>
<dbReference type="PANTHER" id="PTHR42791:SF1">
    <property type="entry name" value="N-ACETYLTRANSFERASE DOMAIN-CONTAINING PROTEIN"/>
    <property type="match status" value="1"/>
</dbReference>
<dbReference type="OrthoDB" id="2115692at2759"/>
<dbReference type="STRING" id="155417.A0A4V1X929"/>
<dbReference type="EMBL" id="QJNU01000796">
    <property type="protein sequence ID" value="RYO85933.1"/>
    <property type="molecule type" value="Genomic_DNA"/>
</dbReference>
<sequence length="150" mass="16747">MIPVLDIPHNSPPGFAVREASLDPDGIGLGKHFPFEALPDKYSVVLESLGVDRDYQQKGLVFTLVDWGCRQADEQGLEVYLDATPRGLPFYKKHFGFENKVLQIPLRPETFGSYELMTVVRSPKVWSFSDIVDKQLSSHVGVEVVEVGEA</sequence>
<proteinExistence type="predicted"/>
<evidence type="ECO:0000259" key="1">
    <source>
        <dbReference type="PROSITE" id="PS51186"/>
    </source>
</evidence>
<dbReference type="GO" id="GO:0016747">
    <property type="term" value="F:acyltransferase activity, transferring groups other than amino-acyl groups"/>
    <property type="evidence" value="ECO:0007669"/>
    <property type="project" value="InterPro"/>
</dbReference>
<comment type="caution">
    <text evidence="2">The sequence shown here is derived from an EMBL/GenBank/DDBJ whole genome shotgun (WGS) entry which is preliminary data.</text>
</comment>
<dbReference type="PROSITE" id="PS51186">
    <property type="entry name" value="GNAT"/>
    <property type="match status" value="1"/>
</dbReference>
<keyword evidence="3" id="KW-1185">Reference proteome</keyword>
<reference evidence="2 3" key="1">
    <citation type="submission" date="2018-06" db="EMBL/GenBank/DDBJ databases">
        <title>Complete Genomes of Monosporascus.</title>
        <authorList>
            <person name="Robinson A.J."/>
            <person name="Natvig D.O."/>
        </authorList>
    </citation>
    <scope>NUCLEOTIDE SEQUENCE [LARGE SCALE GENOMIC DNA]</scope>
    <source>
        <strain evidence="2 3">CBS 110550</strain>
    </source>
</reference>
<dbReference type="AlphaFoldDB" id="A0A4V1X929"/>
<dbReference type="SUPFAM" id="SSF55729">
    <property type="entry name" value="Acyl-CoA N-acyltransferases (Nat)"/>
    <property type="match status" value="1"/>
</dbReference>
<evidence type="ECO:0000313" key="3">
    <source>
        <dbReference type="Proteomes" id="UP000293360"/>
    </source>
</evidence>